<organism evidence="1 2">
    <name type="scientific">Labrys miyagiensis</name>
    <dbReference type="NCBI Taxonomy" id="346912"/>
    <lineage>
        <taxon>Bacteria</taxon>
        <taxon>Pseudomonadati</taxon>
        <taxon>Pseudomonadota</taxon>
        <taxon>Alphaproteobacteria</taxon>
        <taxon>Hyphomicrobiales</taxon>
        <taxon>Xanthobacteraceae</taxon>
        <taxon>Labrys</taxon>
    </lineage>
</organism>
<protein>
    <submittedName>
        <fullName evidence="1">Uncharacterized protein</fullName>
    </submittedName>
</protein>
<sequence>MELWTLGEHGDLVLRDGKVSGVRVATLPLWKAVRIVMTDWEPDSVRQKTAQIMPKDGTPLLELEEIRQIFERADFPGPDSQ</sequence>
<dbReference type="EMBL" id="BSPC01000069">
    <property type="protein sequence ID" value="GLS23113.1"/>
    <property type="molecule type" value="Genomic_DNA"/>
</dbReference>
<comment type="caution">
    <text evidence="1">The sequence shown here is derived from an EMBL/GenBank/DDBJ whole genome shotgun (WGS) entry which is preliminary data.</text>
</comment>
<accession>A0ABQ6CS05</accession>
<reference evidence="2" key="1">
    <citation type="journal article" date="2019" name="Int. J. Syst. Evol. Microbiol.">
        <title>The Global Catalogue of Microorganisms (GCM) 10K type strain sequencing project: providing services to taxonomists for standard genome sequencing and annotation.</title>
        <authorList>
            <consortium name="The Broad Institute Genomics Platform"/>
            <consortium name="The Broad Institute Genome Sequencing Center for Infectious Disease"/>
            <person name="Wu L."/>
            <person name="Ma J."/>
        </authorList>
    </citation>
    <scope>NUCLEOTIDE SEQUENCE [LARGE SCALE GENOMIC DNA]</scope>
    <source>
        <strain evidence="2">NBRC 101365</strain>
    </source>
</reference>
<evidence type="ECO:0000313" key="2">
    <source>
        <dbReference type="Proteomes" id="UP001156882"/>
    </source>
</evidence>
<gene>
    <name evidence="1" type="ORF">GCM10007874_61330</name>
</gene>
<keyword evidence="2" id="KW-1185">Reference proteome</keyword>
<name>A0ABQ6CS05_9HYPH</name>
<evidence type="ECO:0000313" key="1">
    <source>
        <dbReference type="EMBL" id="GLS23113.1"/>
    </source>
</evidence>
<dbReference type="Proteomes" id="UP001156882">
    <property type="component" value="Unassembled WGS sequence"/>
</dbReference>
<proteinExistence type="predicted"/>